<sequence>MQKFIWTKRVFPIMELKDECGCIVNRKYASDFLMKRLFSYKKKINAKKLGYFRIDNSRWFTLYRAQDGKIYYESSECPLLIITLEALCERYIENEGKINRDNSMEKLRQIKGFTTNQIVNEVVEKFINGVSNG</sequence>
<dbReference type="EnsemblBacteria" id="AAK43193">
    <property type="protein sequence ID" value="AAK43193"/>
    <property type="gene ID" value="SSO3087"/>
</dbReference>
<protein>
    <submittedName>
        <fullName evidence="1">Uncharacterized protein</fullName>
    </submittedName>
</protein>
<dbReference type="KEGG" id="sso:SSO3087"/>
<keyword evidence="2" id="KW-1185">Reference proteome</keyword>
<dbReference type="STRING" id="273057.SSO3087"/>
<name>Q97UC8_SACS2</name>
<dbReference type="HOGENOM" id="CLU_2044515_0_0_2"/>
<proteinExistence type="predicted"/>
<dbReference type="PIR" id="B90492">
    <property type="entry name" value="B90492"/>
</dbReference>
<dbReference type="EMBL" id="AE006641">
    <property type="protein sequence ID" value="AAK43193.1"/>
    <property type="molecule type" value="Genomic_DNA"/>
</dbReference>
<dbReference type="Proteomes" id="UP000001974">
    <property type="component" value="Chromosome"/>
</dbReference>
<reference evidence="2" key="1">
    <citation type="journal article" date="2001" name="Proc. Natl. Acad. Sci. U.S.A.">
        <title>The complete genome of the crenarchaeon Sulfolobus solfataricus P2.</title>
        <authorList>
            <person name="She Q."/>
            <person name="Singh R.K."/>
            <person name="Confalonieri F."/>
            <person name="Zivanovic Y."/>
            <person name="Allard G."/>
            <person name="Awayez M.J."/>
            <person name="Chan-Weiher C.C.-Y."/>
            <person name="Clausen I.G."/>
            <person name="Curtis B.A."/>
            <person name="De Moors A."/>
            <person name="Erauso G."/>
            <person name="Fletcher C."/>
            <person name="Gordon P.M.K."/>
            <person name="Heikamp-de Jong I."/>
            <person name="Jeffries A.C."/>
            <person name="Kozera C.J."/>
            <person name="Medina N."/>
            <person name="Peng X."/>
            <person name="Thi-Ngoc H.P."/>
            <person name="Redder P."/>
            <person name="Schenk M.E."/>
            <person name="Theriault C."/>
            <person name="Tolstrup N."/>
            <person name="Charlebois R.L."/>
            <person name="Doolittle W.F."/>
            <person name="Duguet M."/>
            <person name="Gaasterland T."/>
            <person name="Garrett R.A."/>
            <person name="Ragan M.A."/>
            <person name="Sensen C.W."/>
            <person name="Van der Oost J."/>
        </authorList>
    </citation>
    <scope>NUCLEOTIDE SEQUENCE [LARGE SCALE GENOMIC DNA]</scope>
    <source>
        <strain evidence="2">ATCC 35092 / DSM 1617 / JCM 11322 / P2</strain>
    </source>
</reference>
<dbReference type="InParanoid" id="Q97UC8"/>
<dbReference type="AlphaFoldDB" id="Q97UC8"/>
<evidence type="ECO:0000313" key="1">
    <source>
        <dbReference type="EMBL" id="AAK43193.1"/>
    </source>
</evidence>
<dbReference type="PATRIC" id="fig|273057.12.peg.3195"/>
<accession>Q97UC8</accession>
<dbReference type="eggNOG" id="arCOG07340">
    <property type="taxonomic scope" value="Archaea"/>
</dbReference>
<evidence type="ECO:0000313" key="2">
    <source>
        <dbReference type="Proteomes" id="UP000001974"/>
    </source>
</evidence>
<organism evidence="1 2">
    <name type="scientific">Saccharolobus solfataricus (strain ATCC 35092 / DSM 1617 / JCM 11322 / P2)</name>
    <name type="common">Sulfolobus solfataricus</name>
    <dbReference type="NCBI Taxonomy" id="273057"/>
    <lineage>
        <taxon>Archaea</taxon>
        <taxon>Thermoproteota</taxon>
        <taxon>Thermoprotei</taxon>
        <taxon>Sulfolobales</taxon>
        <taxon>Sulfolobaceae</taxon>
        <taxon>Saccharolobus</taxon>
    </lineage>
</organism>
<dbReference type="PaxDb" id="273057-SSO3087"/>
<gene>
    <name evidence="1" type="ordered locus">SSO3087</name>
</gene>